<dbReference type="InterPro" id="IPR002397">
    <property type="entry name" value="Cyt_P450_B"/>
</dbReference>
<reference evidence="8 9" key="1">
    <citation type="journal article" date="2012" name="BMC Genomics">
        <title>Complete genome sequence of Saccharothrix espanaensis DSM 44229T and comparison to the other completely sequenced Pseudonocardiaceae.</title>
        <authorList>
            <person name="Strobel T."/>
            <person name="Al-Dilaimi A."/>
            <person name="Blom J."/>
            <person name="Gessner A."/>
            <person name="Kalinowski J."/>
            <person name="Luzhetska M."/>
            <person name="Puhler A."/>
            <person name="Szczepanowski R."/>
            <person name="Bechthold A."/>
            <person name="Ruckert C."/>
        </authorList>
    </citation>
    <scope>NUCLEOTIDE SEQUENCE [LARGE SCALE GENOMIC DNA]</scope>
    <source>
        <strain evidence="9">ATCC 51144 / DSM 44229 / JCM 9112 / NBRC 15066 / NRRL 15764</strain>
    </source>
</reference>
<evidence type="ECO:0000256" key="5">
    <source>
        <dbReference type="ARBA" id="ARBA00023004"/>
    </source>
</evidence>
<evidence type="ECO:0000313" key="8">
    <source>
        <dbReference type="EMBL" id="CCH32047.1"/>
    </source>
</evidence>
<dbReference type="PROSITE" id="PS00086">
    <property type="entry name" value="CYTOCHROME_P450"/>
    <property type="match status" value="1"/>
</dbReference>
<dbReference type="AlphaFoldDB" id="K0K392"/>
<dbReference type="GO" id="GO:0006707">
    <property type="term" value="P:cholesterol catabolic process"/>
    <property type="evidence" value="ECO:0007669"/>
    <property type="project" value="TreeGrafter"/>
</dbReference>
<dbReference type="GO" id="GO:0005506">
    <property type="term" value="F:iron ion binding"/>
    <property type="evidence" value="ECO:0007669"/>
    <property type="project" value="InterPro"/>
</dbReference>
<gene>
    <name evidence="8" type="ordered locus">BN6_47720</name>
</gene>
<keyword evidence="2 7" id="KW-0349">Heme</keyword>
<accession>K0K392</accession>
<dbReference type="GO" id="GO:0020037">
    <property type="term" value="F:heme binding"/>
    <property type="evidence" value="ECO:0007669"/>
    <property type="project" value="InterPro"/>
</dbReference>
<dbReference type="EC" id="1.14.-.-" evidence="8"/>
<dbReference type="Pfam" id="PF00067">
    <property type="entry name" value="p450"/>
    <property type="match status" value="1"/>
</dbReference>
<dbReference type="InterPro" id="IPR001128">
    <property type="entry name" value="Cyt_P450"/>
</dbReference>
<protein>
    <submittedName>
        <fullName evidence="8">Cytochrome P450 family protein</fullName>
        <ecNumber evidence="8">1.14.-.-</ecNumber>
    </submittedName>
</protein>
<dbReference type="FunFam" id="1.10.630.10:FF:000018">
    <property type="entry name" value="Cytochrome P450 monooxygenase"/>
    <property type="match status" value="1"/>
</dbReference>
<dbReference type="RefSeq" id="WP_015102159.1">
    <property type="nucleotide sequence ID" value="NC_019673.1"/>
</dbReference>
<name>K0K392_SACES</name>
<keyword evidence="5 7" id="KW-0408">Iron</keyword>
<keyword evidence="3 7" id="KW-0479">Metal-binding</keyword>
<dbReference type="KEGG" id="sesp:BN6_47720"/>
<dbReference type="PANTHER" id="PTHR46696">
    <property type="entry name" value="P450, PUTATIVE (EUROFUNG)-RELATED"/>
    <property type="match status" value="1"/>
</dbReference>
<comment type="similarity">
    <text evidence="1 7">Belongs to the cytochrome P450 family.</text>
</comment>
<evidence type="ECO:0000256" key="1">
    <source>
        <dbReference type="ARBA" id="ARBA00010617"/>
    </source>
</evidence>
<dbReference type="Proteomes" id="UP000006281">
    <property type="component" value="Chromosome"/>
</dbReference>
<evidence type="ECO:0000313" key="9">
    <source>
        <dbReference type="Proteomes" id="UP000006281"/>
    </source>
</evidence>
<dbReference type="STRING" id="1179773.BN6_47720"/>
<dbReference type="GO" id="GO:0008395">
    <property type="term" value="F:steroid hydroxylase activity"/>
    <property type="evidence" value="ECO:0007669"/>
    <property type="project" value="TreeGrafter"/>
</dbReference>
<dbReference type="PANTHER" id="PTHR46696:SF4">
    <property type="entry name" value="BIOTIN BIOSYNTHESIS CYTOCHROME P450"/>
    <property type="match status" value="1"/>
</dbReference>
<dbReference type="PATRIC" id="fig|1179773.3.peg.4780"/>
<evidence type="ECO:0000256" key="3">
    <source>
        <dbReference type="ARBA" id="ARBA00022723"/>
    </source>
</evidence>
<organism evidence="8 9">
    <name type="scientific">Saccharothrix espanaensis (strain ATCC 51144 / DSM 44229 / JCM 9112 / NBRC 15066 / NRRL 15764)</name>
    <dbReference type="NCBI Taxonomy" id="1179773"/>
    <lineage>
        <taxon>Bacteria</taxon>
        <taxon>Bacillati</taxon>
        <taxon>Actinomycetota</taxon>
        <taxon>Actinomycetes</taxon>
        <taxon>Pseudonocardiales</taxon>
        <taxon>Pseudonocardiaceae</taxon>
        <taxon>Saccharothrix</taxon>
    </lineage>
</organism>
<dbReference type="eggNOG" id="COG2124">
    <property type="taxonomic scope" value="Bacteria"/>
</dbReference>
<evidence type="ECO:0000256" key="6">
    <source>
        <dbReference type="ARBA" id="ARBA00023033"/>
    </source>
</evidence>
<dbReference type="OrthoDB" id="4156795at2"/>
<dbReference type="BioCyc" id="SESP1179773:BN6_RS23080-MONOMER"/>
<evidence type="ECO:0000256" key="4">
    <source>
        <dbReference type="ARBA" id="ARBA00023002"/>
    </source>
</evidence>
<sequence>MRTLQLRAMLLGFDAVTRTRAWQGDPLARVVSAKPGTDPYPLYEQARRQGPLSRSKLGLHVTASHRVGDAILRDPRFGVDTRAALMDMKVLLRDAEGRRPIHPVDDSFIALDPPRHTRLRRAVAPWFTPRAMRELTPTVEKVVTEFLDEFDGRAEAELVHEFAARIPIRIICEMFGIAAVDYPRFTRWGAILGPTLDGVRSVAELRRVRETLVDVEAFFADLVDRRRRHPGDDLVSGVIEAHAGATGWAREDLLATVELLMLAGYETTLNLIGNAALVLLTDDRARARLLADPDIAPNLVEEVLRWDSSVQYTVRAATEPATVEGVDLAQGAMVVVLLGGANRDPEVFPDPATLDPDRPNARDHLSFSSGIHYCVGAGLARLEAATAVRLLFRRFPDLRLSGPVRRLPSRNIRGAIRLPVRLRG</sequence>
<dbReference type="Gene3D" id="1.10.630.10">
    <property type="entry name" value="Cytochrome P450"/>
    <property type="match status" value="1"/>
</dbReference>
<dbReference type="SUPFAM" id="SSF48264">
    <property type="entry name" value="Cytochrome P450"/>
    <property type="match status" value="1"/>
</dbReference>
<evidence type="ECO:0000256" key="2">
    <source>
        <dbReference type="ARBA" id="ARBA00022617"/>
    </source>
</evidence>
<dbReference type="CDD" id="cd20625">
    <property type="entry name" value="CYP164-like"/>
    <property type="match status" value="1"/>
</dbReference>
<keyword evidence="6 7" id="KW-0503">Monooxygenase</keyword>
<proteinExistence type="inferred from homology"/>
<keyword evidence="9" id="KW-1185">Reference proteome</keyword>
<dbReference type="InterPro" id="IPR036396">
    <property type="entry name" value="Cyt_P450_sf"/>
</dbReference>
<evidence type="ECO:0000256" key="7">
    <source>
        <dbReference type="RuleBase" id="RU000461"/>
    </source>
</evidence>
<dbReference type="InterPro" id="IPR017972">
    <property type="entry name" value="Cyt_P450_CS"/>
</dbReference>
<dbReference type="GO" id="GO:0036199">
    <property type="term" value="F:cholest-4-en-3-one 26-monooxygenase activity"/>
    <property type="evidence" value="ECO:0007669"/>
    <property type="project" value="TreeGrafter"/>
</dbReference>
<dbReference type="EMBL" id="HE804045">
    <property type="protein sequence ID" value="CCH32047.1"/>
    <property type="molecule type" value="Genomic_DNA"/>
</dbReference>
<dbReference type="HOGENOM" id="CLU_033716_2_0_11"/>
<keyword evidence="4 7" id="KW-0560">Oxidoreductase</keyword>
<dbReference type="PRINTS" id="PR00359">
    <property type="entry name" value="BP450"/>
</dbReference>